<evidence type="ECO:0000256" key="1">
    <source>
        <dbReference type="ARBA" id="ARBA00010617"/>
    </source>
</evidence>
<dbReference type="PRINTS" id="PR00463">
    <property type="entry name" value="EP450I"/>
</dbReference>
<dbReference type="Gene3D" id="1.10.630.10">
    <property type="entry name" value="Cytochrome P450"/>
    <property type="match status" value="1"/>
</dbReference>
<evidence type="ECO:0000313" key="6">
    <source>
        <dbReference type="RefSeq" id="XP_002730433.2"/>
    </source>
</evidence>
<keyword evidence="2 4" id="KW-0479">Metal-binding</keyword>
<keyword evidence="5" id="KW-1185">Reference proteome</keyword>
<keyword evidence="3 4" id="KW-0408">Iron</keyword>
<name>A0ABM0GIA0_SACKO</name>
<gene>
    <name evidence="6" type="primary">LOC100378498</name>
</gene>
<keyword evidence="4" id="KW-0560">Oxidoreductase</keyword>
<evidence type="ECO:0000256" key="3">
    <source>
        <dbReference type="ARBA" id="ARBA00023004"/>
    </source>
</evidence>
<comment type="similarity">
    <text evidence="1 4">Belongs to the cytochrome P450 family.</text>
</comment>
<dbReference type="InterPro" id="IPR017972">
    <property type="entry name" value="Cyt_P450_CS"/>
</dbReference>
<evidence type="ECO:0000256" key="4">
    <source>
        <dbReference type="RuleBase" id="RU000461"/>
    </source>
</evidence>
<dbReference type="PRINTS" id="PR00385">
    <property type="entry name" value="P450"/>
</dbReference>
<proteinExistence type="inferred from homology"/>
<dbReference type="Proteomes" id="UP000694865">
    <property type="component" value="Unplaced"/>
</dbReference>
<dbReference type="GeneID" id="100378498"/>
<keyword evidence="4" id="KW-0349">Heme</keyword>
<dbReference type="PROSITE" id="PS00086">
    <property type="entry name" value="CYTOCHROME_P450"/>
    <property type="match status" value="1"/>
</dbReference>
<dbReference type="Pfam" id="PF00067">
    <property type="entry name" value="p450"/>
    <property type="match status" value="1"/>
</dbReference>
<sequence length="528" mass="60002">MAVAFLLSLVQTLILLASCLYFVYKVVVHRRYNLPPGPQGWPLIGLVLQCCEHTHLKFHKWSQTYGDVFSVKLGVQLVVVLNSYDAIRDAFLHTSTKVADRPKQWIISRATNQKGVATLWNDWKVTRKHMIKSVNEYVVKNEGMEKIVKAECDVLEKYITNSAGKPISLRHVIYNVVGNILCTVVFSKRYNYCNDNFRTLLARVSEKAVTNTNLLTFLPLFWYIPSSKKRFFLSLESEVSSFIRDMIIERRQQLLDKEPENIIDSFLIEPDTYGDDITNLVEAAKSMFIPGIHTTSGTLLWGILYLAMNPEIQEKCYSEIVGVVGIEQHLTFQNRGNLPYVEATILEIHRCANVIPLGVPRLVNTDTNINGHIIPKGTTVIANIWANHMNEKKWSNPYKFNPDRFMGDGIANKNHVIPFSIGLRACPGQDLAKMDIFLITTRLIQKSQTFRPHYKKLVDIRSMYGGRPFLTLTATATNDIVNRILMHLHFKRTAMEVVAVVPDRSIAQCGAVYAALCNVVILLCRGKD</sequence>
<dbReference type="InterPro" id="IPR001128">
    <property type="entry name" value="Cyt_P450"/>
</dbReference>
<dbReference type="SUPFAM" id="SSF48264">
    <property type="entry name" value="Cytochrome P450"/>
    <property type="match status" value="1"/>
</dbReference>
<reference evidence="6" key="1">
    <citation type="submission" date="2025-08" db="UniProtKB">
        <authorList>
            <consortium name="RefSeq"/>
        </authorList>
    </citation>
    <scope>IDENTIFICATION</scope>
    <source>
        <tissue evidence="6">Testes</tissue>
    </source>
</reference>
<keyword evidence="4" id="KW-0503">Monooxygenase</keyword>
<evidence type="ECO:0000256" key="2">
    <source>
        <dbReference type="ARBA" id="ARBA00022723"/>
    </source>
</evidence>
<protein>
    <submittedName>
        <fullName evidence="6">Cytochrome P450 2J6-like</fullName>
    </submittedName>
</protein>
<organism evidence="5 6">
    <name type="scientific">Saccoglossus kowalevskii</name>
    <name type="common">Acorn worm</name>
    <dbReference type="NCBI Taxonomy" id="10224"/>
    <lineage>
        <taxon>Eukaryota</taxon>
        <taxon>Metazoa</taxon>
        <taxon>Hemichordata</taxon>
        <taxon>Enteropneusta</taxon>
        <taxon>Harrimaniidae</taxon>
        <taxon>Saccoglossus</taxon>
    </lineage>
</organism>
<dbReference type="InterPro" id="IPR050182">
    <property type="entry name" value="Cytochrome_P450_fam2"/>
</dbReference>
<dbReference type="PANTHER" id="PTHR24300">
    <property type="entry name" value="CYTOCHROME P450 508A4-RELATED"/>
    <property type="match status" value="1"/>
</dbReference>
<dbReference type="InterPro" id="IPR036396">
    <property type="entry name" value="Cyt_P450_sf"/>
</dbReference>
<dbReference type="InterPro" id="IPR002401">
    <property type="entry name" value="Cyt_P450_E_grp-I"/>
</dbReference>
<accession>A0ABM0GIA0</accession>
<dbReference type="RefSeq" id="XP_002730433.2">
    <property type="nucleotide sequence ID" value="XM_002730387.2"/>
</dbReference>
<evidence type="ECO:0000313" key="5">
    <source>
        <dbReference type="Proteomes" id="UP000694865"/>
    </source>
</evidence>
<dbReference type="PANTHER" id="PTHR24300:SF403">
    <property type="entry name" value="CYTOCHROME P450 306A1"/>
    <property type="match status" value="1"/>
</dbReference>